<protein>
    <submittedName>
        <fullName evidence="2">Uncharacterized protein</fullName>
    </submittedName>
</protein>
<feature type="compositionally biased region" description="Basic and acidic residues" evidence="1">
    <location>
        <begin position="10"/>
        <end position="22"/>
    </location>
</feature>
<organism evidence="2">
    <name type="scientific">Dendroctonus ponderosae</name>
    <name type="common">Mountain pine beetle</name>
    <dbReference type="NCBI Taxonomy" id="77166"/>
    <lineage>
        <taxon>Eukaryota</taxon>
        <taxon>Metazoa</taxon>
        <taxon>Ecdysozoa</taxon>
        <taxon>Arthropoda</taxon>
        <taxon>Hexapoda</taxon>
        <taxon>Insecta</taxon>
        <taxon>Pterygota</taxon>
        <taxon>Neoptera</taxon>
        <taxon>Endopterygota</taxon>
        <taxon>Coleoptera</taxon>
        <taxon>Polyphaga</taxon>
        <taxon>Cucujiformia</taxon>
        <taxon>Curculionidae</taxon>
        <taxon>Scolytinae</taxon>
        <taxon>Dendroctonus</taxon>
    </lineage>
</organism>
<dbReference type="OrthoDB" id="8194427at2759"/>
<gene>
    <name evidence="2" type="ORF">YQE_11795</name>
</gene>
<dbReference type="AlphaFoldDB" id="N6TT30"/>
<evidence type="ECO:0000256" key="1">
    <source>
        <dbReference type="SAM" id="MobiDB-lite"/>
    </source>
</evidence>
<feature type="region of interest" description="Disordered" evidence="1">
    <location>
        <begin position="96"/>
        <end position="178"/>
    </location>
</feature>
<feature type="compositionally biased region" description="Polar residues" evidence="1">
    <location>
        <begin position="166"/>
        <end position="178"/>
    </location>
</feature>
<feature type="region of interest" description="Disordered" evidence="1">
    <location>
        <begin position="57"/>
        <end position="76"/>
    </location>
</feature>
<name>N6TT30_DENPD</name>
<feature type="compositionally biased region" description="Pro residues" evidence="1">
    <location>
        <begin position="149"/>
        <end position="161"/>
    </location>
</feature>
<dbReference type="EMBL" id="KB741266">
    <property type="protein sequence ID" value="ENN71501.1"/>
    <property type="molecule type" value="Genomic_DNA"/>
</dbReference>
<feature type="non-terminal residue" evidence="2">
    <location>
        <position position="178"/>
    </location>
</feature>
<feature type="non-terminal residue" evidence="2">
    <location>
        <position position="1"/>
    </location>
</feature>
<reference evidence="2" key="1">
    <citation type="journal article" date="2013" name="Genome Biol.">
        <title>Draft genome of the mountain pine beetle, Dendroctonus ponderosae Hopkins, a major forest pest.</title>
        <authorList>
            <person name="Keeling C.I."/>
            <person name="Yuen M.M."/>
            <person name="Liao N.Y."/>
            <person name="Docking T.R."/>
            <person name="Chan S.K."/>
            <person name="Taylor G.A."/>
            <person name="Palmquist D.L."/>
            <person name="Jackman S.D."/>
            <person name="Nguyen A."/>
            <person name="Li M."/>
            <person name="Henderson H."/>
            <person name="Janes J.K."/>
            <person name="Zhao Y."/>
            <person name="Pandoh P."/>
            <person name="Moore R."/>
            <person name="Sperling F.A."/>
            <person name="Huber D.P."/>
            <person name="Birol I."/>
            <person name="Jones S.J."/>
            <person name="Bohlmann J."/>
        </authorList>
    </citation>
    <scope>NUCLEOTIDE SEQUENCE</scope>
</reference>
<evidence type="ECO:0000313" key="2">
    <source>
        <dbReference type="EMBL" id="ENN71501.1"/>
    </source>
</evidence>
<accession>N6TT30</accession>
<sequence>MSSPPQDPPNMEHHYQSSEASDHGLLSHAHTCTCCREVGPLEYSRLHGSNGRMFQCADRPESPKTDHHHPHCVPKSSPHHVMALGNSHLQTGHVHHNHQQRVPASPKTGNPGPKLAGTCTCHLKGDDRPNIEQTPQARKLEEDRIEVSPLPPALPPRPPPRPRYDGSSSLNSRYRPQI</sequence>
<proteinExistence type="predicted"/>
<feature type="region of interest" description="Disordered" evidence="1">
    <location>
        <begin position="1"/>
        <end position="22"/>
    </location>
</feature>
<dbReference type="HOGENOM" id="CLU_1629217_0_0_1"/>